<keyword evidence="2" id="KW-1185">Reference proteome</keyword>
<evidence type="ECO:0000313" key="1">
    <source>
        <dbReference type="EMBL" id="PHH50503.1"/>
    </source>
</evidence>
<evidence type="ECO:0000313" key="2">
    <source>
        <dbReference type="Proteomes" id="UP000222788"/>
    </source>
</evidence>
<proteinExistence type="predicted"/>
<gene>
    <name evidence="1" type="ORF">CFIMG_007406RA00001</name>
</gene>
<dbReference type="Proteomes" id="UP000222788">
    <property type="component" value="Unassembled WGS sequence"/>
</dbReference>
<dbReference type="EMBL" id="APWK03000128">
    <property type="protein sequence ID" value="PHH50503.1"/>
    <property type="molecule type" value="Genomic_DNA"/>
</dbReference>
<reference evidence="1 2" key="2">
    <citation type="journal article" date="2013" name="IMA Fungus">
        <title>IMA Genome-F 1: Ceratocystis fimbriata: Draft nuclear genome sequence for the plant pathogen, Ceratocystis fimbriata.</title>
        <authorList>
            <person name="Wilken P.M."/>
            <person name="Steenkamp E.T."/>
            <person name="Wingfield M.J."/>
            <person name="de Beer Z.W."/>
            <person name="Wingfield B.D."/>
        </authorList>
    </citation>
    <scope>NUCLEOTIDE SEQUENCE [LARGE SCALE GENOMIC DNA]</scope>
    <source>
        <strain evidence="1 2">CBS 114723</strain>
    </source>
</reference>
<protein>
    <submittedName>
        <fullName evidence="1">Uncharacterized protein</fullName>
    </submittedName>
</protein>
<organism evidence="1 2">
    <name type="scientific">Ceratocystis fimbriata CBS 114723</name>
    <dbReference type="NCBI Taxonomy" id="1035309"/>
    <lineage>
        <taxon>Eukaryota</taxon>
        <taxon>Fungi</taxon>
        <taxon>Dikarya</taxon>
        <taxon>Ascomycota</taxon>
        <taxon>Pezizomycotina</taxon>
        <taxon>Sordariomycetes</taxon>
        <taxon>Hypocreomycetidae</taxon>
        <taxon>Microascales</taxon>
        <taxon>Ceratocystidaceae</taxon>
        <taxon>Ceratocystis</taxon>
    </lineage>
</organism>
<reference evidence="1 2" key="1">
    <citation type="journal article" date="2013" name="Fungal Biol.">
        <title>Analysis of microsatellite markers in the genome of the plant pathogen Ceratocystis fimbriata.</title>
        <authorList>
            <person name="Simpson M.C."/>
            <person name="Wilken P.M."/>
            <person name="Coetzee M.P."/>
            <person name="Wingfield M.J."/>
            <person name="Wingfield B.D."/>
        </authorList>
    </citation>
    <scope>NUCLEOTIDE SEQUENCE [LARGE SCALE GENOMIC DNA]</scope>
    <source>
        <strain evidence="1 2">CBS 114723</strain>
    </source>
</reference>
<dbReference type="AlphaFoldDB" id="A0A2C5WXI3"/>
<name>A0A2C5WXI3_9PEZI</name>
<sequence>MEGVERSNGGSGRNQKKDEELAMRILRLILSESFQVIGNQGTVREAYEVSETIYAPDAVDAEFKDMGKYLRTTLRKDLNMIQNWYYYKAKFSLYYTKQEIDEKLMTPEGV</sequence>
<comment type="caution">
    <text evidence="1">The sequence shown here is derived from an EMBL/GenBank/DDBJ whole genome shotgun (WGS) entry which is preliminary data.</text>
</comment>
<accession>A0A2C5WXI3</accession>